<feature type="transmembrane region" description="Helical" evidence="1">
    <location>
        <begin position="42"/>
        <end position="61"/>
    </location>
</feature>
<reference evidence="4" key="2">
    <citation type="journal article" date="2019" name="Int. J. Syst. Evol. Microbiol.">
        <title>The Global Catalogue of Microorganisms (GCM) 10K type strain sequencing project: providing services to taxonomists for standard genome sequencing and annotation.</title>
        <authorList>
            <consortium name="The Broad Institute Genomics Platform"/>
            <consortium name="The Broad Institute Genome Sequencing Center for Infectious Disease"/>
            <person name="Wu L."/>
            <person name="Ma J."/>
        </authorList>
    </citation>
    <scope>NUCLEOTIDE SEQUENCE [LARGE SCALE GENOMIC DNA]</scope>
    <source>
        <strain evidence="4">RDMS1</strain>
    </source>
</reference>
<keyword evidence="1" id="KW-0812">Transmembrane</keyword>
<protein>
    <submittedName>
        <fullName evidence="3">Uncharacterized protein</fullName>
    </submittedName>
</protein>
<reference evidence="3" key="1">
    <citation type="journal article" date="2014" name="Int. J. Syst. Evol. Microbiol.">
        <title>Complete genome sequence of Corynebacterium casei LMG S-19264T (=DSM 44701T), isolated from a smear-ripened cheese.</title>
        <authorList>
            <consortium name="US DOE Joint Genome Institute (JGI-PGF)"/>
            <person name="Walter F."/>
            <person name="Albersmeier A."/>
            <person name="Kalinowski J."/>
            <person name="Ruckert C."/>
        </authorList>
    </citation>
    <scope>NUCLEOTIDE SEQUENCE [LARGE SCALE GENOMIC DNA]</scope>
    <source>
        <strain evidence="3">NBRC 107106</strain>
    </source>
</reference>
<name>A0ABD5YXH9_9EURY</name>
<gene>
    <name evidence="2" type="ORF">ACFQL7_21130</name>
    <name evidence="3" type="ORF">ACFQL7_23425</name>
</gene>
<comment type="caution">
    <text evidence="3">The sequence shown here is derived from an EMBL/GenBank/DDBJ whole genome shotgun (WGS) entry which is preliminary data.</text>
</comment>
<dbReference type="RefSeq" id="WP_264556441.1">
    <property type="nucleotide sequence ID" value="NZ_CP109980.1"/>
</dbReference>
<dbReference type="Proteomes" id="UP001596417">
    <property type="component" value="Unassembled WGS sequence"/>
</dbReference>
<accession>A0ABD5YXH9</accession>
<organism evidence="3 4">
    <name type="scientific">Halocatena marina</name>
    <dbReference type="NCBI Taxonomy" id="2934937"/>
    <lineage>
        <taxon>Archaea</taxon>
        <taxon>Methanobacteriati</taxon>
        <taxon>Methanobacteriota</taxon>
        <taxon>Stenosarchaea group</taxon>
        <taxon>Halobacteria</taxon>
        <taxon>Halobacteriales</taxon>
        <taxon>Natronomonadaceae</taxon>
        <taxon>Halocatena</taxon>
    </lineage>
</organism>
<dbReference type="AlphaFoldDB" id="A0ABD5YXH9"/>
<evidence type="ECO:0000313" key="2">
    <source>
        <dbReference type="EMBL" id="MFC7192058.1"/>
    </source>
</evidence>
<keyword evidence="4" id="KW-1185">Reference proteome</keyword>
<sequence length="70" mass="7981">MDLLTLGNGLIVRLGLYLLIFWPTVSYYIFTDLQQRDANQPVLESIGYGFFGILGLFVYLAKQERAKAVH</sequence>
<reference evidence="3" key="3">
    <citation type="submission" date="2024-09" db="EMBL/GenBank/DDBJ databases">
        <authorList>
            <person name="Sun Q."/>
        </authorList>
    </citation>
    <scope>NUCLEOTIDE SEQUENCE</scope>
    <source>
        <strain evidence="3">NBRC 107106</strain>
    </source>
</reference>
<evidence type="ECO:0000256" key="1">
    <source>
        <dbReference type="SAM" id="Phobius"/>
    </source>
</evidence>
<keyword evidence="1" id="KW-1133">Transmembrane helix</keyword>
<evidence type="ECO:0000313" key="3">
    <source>
        <dbReference type="EMBL" id="MFC7192473.1"/>
    </source>
</evidence>
<feature type="transmembrane region" description="Helical" evidence="1">
    <location>
        <begin position="12"/>
        <end position="30"/>
    </location>
</feature>
<proteinExistence type="predicted"/>
<keyword evidence="1" id="KW-0472">Membrane</keyword>
<dbReference type="EMBL" id="JBHTAX010000004">
    <property type="protein sequence ID" value="MFC7192473.1"/>
    <property type="molecule type" value="Genomic_DNA"/>
</dbReference>
<evidence type="ECO:0000313" key="4">
    <source>
        <dbReference type="Proteomes" id="UP001596417"/>
    </source>
</evidence>
<dbReference type="GeneID" id="76202153"/>
<dbReference type="EMBL" id="JBHTAX010000004">
    <property type="protein sequence ID" value="MFC7192058.1"/>
    <property type="molecule type" value="Genomic_DNA"/>
</dbReference>